<keyword evidence="2" id="KW-1133">Transmembrane helix</keyword>
<evidence type="ECO:0000313" key="4">
    <source>
        <dbReference type="EMBL" id="TLD93245.1"/>
    </source>
</evidence>
<name>A0A347W4M8_9HELI</name>
<dbReference type="Proteomes" id="UP000477070">
    <property type="component" value="Unassembled WGS sequence"/>
</dbReference>
<dbReference type="OrthoDB" id="5330059at2"/>
<evidence type="ECO:0000313" key="5">
    <source>
        <dbReference type="Proteomes" id="UP000029714"/>
    </source>
</evidence>
<evidence type="ECO:0000313" key="6">
    <source>
        <dbReference type="Proteomes" id="UP000477070"/>
    </source>
</evidence>
<dbReference type="InterPro" id="IPR013417">
    <property type="entry name" value="CHP02588"/>
</dbReference>
<reference evidence="4 5" key="2">
    <citation type="journal article" date="2016" name="Infect. Immun.">
        <title>Helicobacter saguini, a Novel Helicobacter Isolated from Cotton-Top Tamarins with Ulcerative Colitis, Has Proinflammatory Properties and Induces Typhlocolitis and Dysplasia in Gnotobiotic IL-10-/- Mice.</title>
        <authorList>
            <person name="Shen Z."/>
            <person name="Mannion A."/>
            <person name="Whary M.T."/>
            <person name="Muthupalani S."/>
            <person name="Sheh A."/>
            <person name="Feng Y."/>
            <person name="Gong G."/>
            <person name="Vandamme P."/>
            <person name="Holcombe H.R."/>
            <person name="Paster B.J."/>
            <person name="Fox J.G."/>
        </authorList>
    </citation>
    <scope>NUCLEOTIDE SEQUENCE [LARGE SCALE GENOMIC DNA]</scope>
    <source>
        <strain evidence="4 5">MIT 97-6194</strain>
    </source>
</reference>
<feature type="transmembrane region" description="Helical" evidence="2">
    <location>
        <begin position="45"/>
        <end position="66"/>
    </location>
</feature>
<keyword evidence="2" id="KW-0472">Membrane</keyword>
<evidence type="ECO:0000256" key="2">
    <source>
        <dbReference type="SAM" id="Phobius"/>
    </source>
</evidence>
<feature type="compositionally biased region" description="Pro residues" evidence="1">
    <location>
        <begin position="287"/>
        <end position="297"/>
    </location>
</feature>
<reference evidence="4" key="3">
    <citation type="submission" date="2018-04" db="EMBL/GenBank/DDBJ databases">
        <authorList>
            <person name="Sheh A."/>
            <person name="Shen Z."/>
            <person name="Mannion A.J."/>
            <person name="Fox J.G."/>
        </authorList>
    </citation>
    <scope>NUCLEOTIDE SEQUENCE</scope>
    <source>
        <strain evidence="4">MIT 97-6194</strain>
    </source>
</reference>
<feature type="compositionally biased region" description="Low complexity" evidence="1">
    <location>
        <begin position="232"/>
        <end position="262"/>
    </location>
</feature>
<reference evidence="4 5" key="1">
    <citation type="journal article" date="2014" name="Genome Announc.">
        <title>Draft genome sequences of eight enterohepatic helicobacter species isolated from both laboratory and wild rodents.</title>
        <authorList>
            <person name="Sheh A."/>
            <person name="Shen Z."/>
            <person name="Fox J.G."/>
        </authorList>
    </citation>
    <scope>NUCLEOTIDE SEQUENCE [LARGE SCALE GENOMIC DNA]</scope>
    <source>
        <strain evidence="4 5">MIT 97-6194</strain>
    </source>
</reference>
<keyword evidence="2" id="KW-0812">Transmembrane</keyword>
<keyword evidence="5" id="KW-1185">Reference proteome</keyword>
<dbReference type="EMBL" id="JRMP02000015">
    <property type="protein sequence ID" value="TLD93245.1"/>
    <property type="molecule type" value="Genomic_DNA"/>
</dbReference>
<proteinExistence type="predicted"/>
<evidence type="ECO:0000256" key="1">
    <source>
        <dbReference type="SAM" id="MobiDB-lite"/>
    </source>
</evidence>
<dbReference type="Pfam" id="PF09624">
    <property type="entry name" value="DUF2393"/>
    <property type="match status" value="1"/>
</dbReference>
<dbReference type="RefSeq" id="WP_052062442.1">
    <property type="nucleotide sequence ID" value="NZ_JRMP02000015.1"/>
</dbReference>
<feature type="region of interest" description="Disordered" evidence="1">
    <location>
        <begin position="194"/>
        <end position="343"/>
    </location>
</feature>
<feature type="compositionally biased region" description="Polar residues" evidence="1">
    <location>
        <begin position="263"/>
        <end position="281"/>
    </location>
</feature>
<gene>
    <name evidence="3" type="ORF">DCO61_07725</name>
    <name evidence="4" type="ORF">LS64_009020</name>
</gene>
<dbReference type="Proteomes" id="UP000029714">
    <property type="component" value="Unassembled WGS sequence"/>
</dbReference>
<organism evidence="4 5">
    <name type="scientific">Helicobacter saguini</name>
    <dbReference type="NCBI Taxonomy" id="1548018"/>
    <lineage>
        <taxon>Bacteria</taxon>
        <taxon>Pseudomonadati</taxon>
        <taxon>Campylobacterota</taxon>
        <taxon>Epsilonproteobacteria</taxon>
        <taxon>Campylobacterales</taxon>
        <taxon>Helicobacteraceae</taxon>
        <taxon>Helicobacter</taxon>
    </lineage>
</organism>
<comment type="caution">
    <text evidence="4">The sequence shown here is derived from an EMBL/GenBank/DDBJ whole genome shotgun (WGS) entry which is preliminary data.</text>
</comment>
<sequence length="343" mass="39495">MKEKLLHFTSYFHWYDIVLMSAFLMIALCFIFLSFIFFRRKIISIPMFLIGFLLIIALPFVTRYILEERFYKVEIDEIYNKVYNYSDVYQYIGEITNVGKRNIAGCVFSHQILYDTSKDSGFVKYKHMLLNYVKPKHIYNKDIPMSLNVGESVKISQVMEDYPHRDEPFRTKIECYGKGKAGENDKVLVGYKKPPKEEASEPNPLESATTPSAENAENSEVSDTNATTQDSNASQNANINANAPNATFESTQESTQTLQTPQDSNDFSTQDSIESTPQQVEPQTPQIMPPPQMPPQESPQDSIQDNSAELDFQAAEEARKEEERKRREERDNFRVPMLKEAPR</sequence>
<dbReference type="AlphaFoldDB" id="A0A347W4M8"/>
<dbReference type="EMBL" id="QBIU01000001">
    <property type="protein sequence ID" value="MWV69891.1"/>
    <property type="molecule type" value="Genomic_DNA"/>
</dbReference>
<protein>
    <submittedName>
        <fullName evidence="4">DUF2393 domain-containing protein</fullName>
    </submittedName>
</protein>
<feature type="compositionally biased region" description="Basic and acidic residues" evidence="1">
    <location>
        <begin position="316"/>
        <end position="333"/>
    </location>
</feature>
<feature type="compositionally biased region" description="Polar residues" evidence="1">
    <location>
        <begin position="206"/>
        <end position="231"/>
    </location>
</feature>
<feature type="transmembrane region" description="Helical" evidence="2">
    <location>
        <begin position="12"/>
        <end position="38"/>
    </location>
</feature>
<reference evidence="3 6" key="4">
    <citation type="submission" date="2019-12" db="EMBL/GenBank/DDBJ databases">
        <title>Multi-Generational Helicobacter saguini Isolates.</title>
        <authorList>
            <person name="Mannion A."/>
            <person name="Shen Z."/>
            <person name="Fox J.G."/>
        </authorList>
    </citation>
    <scope>NUCLEOTIDE SEQUENCE [LARGE SCALE GENOMIC DNA]</scope>
    <source>
        <strain evidence="3">16-048</strain>
        <strain evidence="6">16-048 (F4)</strain>
    </source>
</reference>
<accession>A0A347W4M8</accession>
<evidence type="ECO:0000313" key="3">
    <source>
        <dbReference type="EMBL" id="MWV69891.1"/>
    </source>
</evidence>